<proteinExistence type="predicted"/>
<gene>
    <name evidence="1" type="ORF">CAPTEDRAFT_66749</name>
</gene>
<protein>
    <recommendedName>
        <fullName evidence="4">Reverse transcriptase domain-containing protein</fullName>
    </recommendedName>
</protein>
<dbReference type="PANTHER" id="PTHR33395">
    <property type="entry name" value="TRANSCRIPTASE, PUTATIVE-RELATED-RELATED"/>
    <property type="match status" value="1"/>
</dbReference>
<reference evidence="1 3" key="2">
    <citation type="journal article" date="2013" name="Nature">
        <title>Insights into bilaterian evolution from three spiralian genomes.</title>
        <authorList>
            <person name="Simakov O."/>
            <person name="Marletaz F."/>
            <person name="Cho S.J."/>
            <person name="Edsinger-Gonzales E."/>
            <person name="Havlak P."/>
            <person name="Hellsten U."/>
            <person name="Kuo D.H."/>
            <person name="Larsson T."/>
            <person name="Lv J."/>
            <person name="Arendt D."/>
            <person name="Savage R."/>
            <person name="Osoegawa K."/>
            <person name="de Jong P."/>
            <person name="Grimwood J."/>
            <person name="Chapman J.A."/>
            <person name="Shapiro H."/>
            <person name="Aerts A."/>
            <person name="Otillar R.P."/>
            <person name="Terry A.Y."/>
            <person name="Boore J.L."/>
            <person name="Grigoriev I.V."/>
            <person name="Lindberg D.R."/>
            <person name="Seaver E.C."/>
            <person name="Weisblat D.A."/>
            <person name="Putnam N.H."/>
            <person name="Rokhsar D.S."/>
        </authorList>
    </citation>
    <scope>NUCLEOTIDE SEQUENCE</scope>
    <source>
        <strain evidence="1 3">I ESC-2004</strain>
    </source>
</reference>
<dbReference type="STRING" id="283909.R7VLY3"/>
<accession>R7VLY3</accession>
<evidence type="ECO:0000313" key="1">
    <source>
        <dbReference type="EMBL" id="ELU18656.1"/>
    </source>
</evidence>
<evidence type="ECO:0000313" key="3">
    <source>
        <dbReference type="Proteomes" id="UP000014760"/>
    </source>
</evidence>
<dbReference type="EnsemblMetazoa" id="CapteT66749">
    <property type="protein sequence ID" value="CapteP66749"/>
    <property type="gene ID" value="CapteG66749"/>
</dbReference>
<dbReference type="GO" id="GO:0031012">
    <property type="term" value="C:extracellular matrix"/>
    <property type="evidence" value="ECO:0007669"/>
    <property type="project" value="TreeGrafter"/>
</dbReference>
<dbReference type="EMBL" id="AMQN01003737">
    <property type="status" value="NOT_ANNOTATED_CDS"/>
    <property type="molecule type" value="Genomic_DNA"/>
</dbReference>
<evidence type="ECO:0000313" key="2">
    <source>
        <dbReference type="EnsemblMetazoa" id="CapteP66749"/>
    </source>
</evidence>
<reference evidence="2" key="3">
    <citation type="submission" date="2015-06" db="UniProtKB">
        <authorList>
            <consortium name="EnsemblMetazoa"/>
        </authorList>
    </citation>
    <scope>IDENTIFICATION</scope>
</reference>
<reference evidence="3" key="1">
    <citation type="submission" date="2012-12" db="EMBL/GenBank/DDBJ databases">
        <authorList>
            <person name="Hellsten U."/>
            <person name="Grimwood J."/>
            <person name="Chapman J.A."/>
            <person name="Shapiro H."/>
            <person name="Aerts A."/>
            <person name="Otillar R.P."/>
            <person name="Terry A.Y."/>
            <person name="Boore J.L."/>
            <person name="Simakov O."/>
            <person name="Marletaz F."/>
            <person name="Cho S.-J."/>
            <person name="Edsinger-Gonzales E."/>
            <person name="Havlak P."/>
            <person name="Kuo D.-H."/>
            <person name="Larsson T."/>
            <person name="Lv J."/>
            <person name="Arendt D."/>
            <person name="Savage R."/>
            <person name="Osoegawa K."/>
            <person name="de Jong P."/>
            <person name="Lindberg D.R."/>
            <person name="Seaver E.C."/>
            <person name="Weisblat D.A."/>
            <person name="Putnam N.H."/>
            <person name="Grigoriev I.V."/>
            <person name="Rokhsar D.S."/>
        </authorList>
    </citation>
    <scope>NUCLEOTIDE SEQUENCE</scope>
    <source>
        <strain evidence="3">I ESC-2004</strain>
    </source>
</reference>
<sequence>VHPRVLKEMAQVLTESVSIFFNTSLTTGNLSSIWKQASITPIFKKSNKQSPSNYRPVTLTCVLCKTLE</sequence>
<dbReference type="Proteomes" id="UP000014760">
    <property type="component" value="Unassembled WGS sequence"/>
</dbReference>
<organism evidence="1">
    <name type="scientific">Capitella teleta</name>
    <name type="common">Polychaete worm</name>
    <dbReference type="NCBI Taxonomy" id="283909"/>
    <lineage>
        <taxon>Eukaryota</taxon>
        <taxon>Metazoa</taxon>
        <taxon>Spiralia</taxon>
        <taxon>Lophotrochozoa</taxon>
        <taxon>Annelida</taxon>
        <taxon>Polychaeta</taxon>
        <taxon>Sedentaria</taxon>
        <taxon>Scolecida</taxon>
        <taxon>Capitellidae</taxon>
        <taxon>Capitella</taxon>
    </lineage>
</organism>
<dbReference type="GO" id="GO:0061343">
    <property type="term" value="P:cell adhesion involved in heart morphogenesis"/>
    <property type="evidence" value="ECO:0007669"/>
    <property type="project" value="TreeGrafter"/>
</dbReference>
<dbReference type="PANTHER" id="PTHR33395:SF22">
    <property type="entry name" value="REVERSE TRANSCRIPTASE DOMAIN-CONTAINING PROTEIN"/>
    <property type="match status" value="1"/>
</dbReference>
<dbReference type="AlphaFoldDB" id="R7VLY3"/>
<dbReference type="OrthoDB" id="9390935at2759"/>
<keyword evidence="3" id="KW-1185">Reference proteome</keyword>
<name>R7VLY3_CAPTE</name>
<evidence type="ECO:0008006" key="4">
    <source>
        <dbReference type="Google" id="ProtNLM"/>
    </source>
</evidence>
<dbReference type="HOGENOM" id="CLU_118269_4_2_1"/>
<feature type="non-terminal residue" evidence="1">
    <location>
        <position position="1"/>
    </location>
</feature>
<dbReference type="EMBL" id="KB291800">
    <property type="protein sequence ID" value="ELU18656.1"/>
    <property type="molecule type" value="Genomic_DNA"/>
</dbReference>
<feature type="non-terminal residue" evidence="1">
    <location>
        <position position="68"/>
    </location>
</feature>
<dbReference type="GO" id="GO:0007508">
    <property type="term" value="P:larval heart development"/>
    <property type="evidence" value="ECO:0007669"/>
    <property type="project" value="TreeGrafter"/>
</dbReference>